<reference evidence="2 3" key="1">
    <citation type="submission" date="2019-06" db="EMBL/GenBank/DDBJ databases">
        <authorList>
            <person name="Palmer J.M."/>
        </authorList>
    </citation>
    <scope>NUCLEOTIDE SEQUENCE [LARGE SCALE GENOMIC DNA]</scope>
    <source>
        <strain evidence="2 3">TWF102</strain>
    </source>
</reference>
<dbReference type="Pfam" id="PF00651">
    <property type="entry name" value="BTB"/>
    <property type="match status" value="1"/>
</dbReference>
<sequence>MEDLPWRKHDRVREAAAAAAAAREIRTVTSIMAFKEIDIGYVSRMPIYLYSKPDVILVIGDSEFEIEAHEYTLASQSEFFKAALRSGLKESQERRITLPEITKNNMITVLNWLYRVPVETYYAYNLHGRKPFSKETAQTLKDIMKTFDFLQIKGAGRDYCKFMEQTFQEMGVESTRIELDARDAESIVTQLNELYKSGASISPGAMDNLVNEIIRGYKITDAILRKFIEVFGKFSDPDGKCFRDISVAYARGLHRKLGQRQNV</sequence>
<dbReference type="CDD" id="cd18186">
    <property type="entry name" value="BTB_POZ_ZBTB_KLHL-like"/>
    <property type="match status" value="1"/>
</dbReference>
<accession>A0A7C8JCF3</accession>
<dbReference type="EMBL" id="WIQW01000022">
    <property type="protein sequence ID" value="KAF3101942.1"/>
    <property type="molecule type" value="Genomic_DNA"/>
</dbReference>
<dbReference type="AlphaFoldDB" id="A0A7C8JCF3"/>
<dbReference type="SUPFAM" id="SSF54695">
    <property type="entry name" value="POZ domain"/>
    <property type="match status" value="1"/>
</dbReference>
<gene>
    <name evidence="2" type="ORF">TWF102_004680</name>
</gene>
<proteinExistence type="predicted"/>
<organism evidence="2 3">
    <name type="scientific">Orbilia oligospora</name>
    <name type="common">Nematode-trapping fungus</name>
    <name type="synonym">Arthrobotrys oligospora</name>
    <dbReference type="NCBI Taxonomy" id="2813651"/>
    <lineage>
        <taxon>Eukaryota</taxon>
        <taxon>Fungi</taxon>
        <taxon>Dikarya</taxon>
        <taxon>Ascomycota</taxon>
        <taxon>Pezizomycotina</taxon>
        <taxon>Orbiliomycetes</taxon>
        <taxon>Orbiliales</taxon>
        <taxon>Orbiliaceae</taxon>
        <taxon>Orbilia</taxon>
    </lineage>
</organism>
<dbReference type="InterPro" id="IPR011333">
    <property type="entry name" value="SKP1/BTB/POZ_sf"/>
</dbReference>
<evidence type="ECO:0000259" key="1">
    <source>
        <dbReference type="PROSITE" id="PS50097"/>
    </source>
</evidence>
<protein>
    <recommendedName>
        <fullName evidence="1">BTB domain-containing protein</fullName>
    </recommendedName>
</protein>
<feature type="domain" description="BTB" evidence="1">
    <location>
        <begin position="53"/>
        <end position="122"/>
    </location>
</feature>
<name>A0A7C8JCF3_ORBOL</name>
<comment type="caution">
    <text evidence="2">The sequence shown here is derived from an EMBL/GenBank/DDBJ whole genome shotgun (WGS) entry which is preliminary data.</text>
</comment>
<evidence type="ECO:0000313" key="2">
    <source>
        <dbReference type="EMBL" id="KAF3101942.1"/>
    </source>
</evidence>
<dbReference type="InterPro" id="IPR000210">
    <property type="entry name" value="BTB/POZ_dom"/>
</dbReference>
<dbReference type="Gene3D" id="3.30.710.10">
    <property type="entry name" value="Potassium Channel Kv1.1, Chain A"/>
    <property type="match status" value="1"/>
</dbReference>
<dbReference type="PROSITE" id="PS50097">
    <property type="entry name" value="BTB"/>
    <property type="match status" value="1"/>
</dbReference>
<dbReference type="Proteomes" id="UP000475325">
    <property type="component" value="Unassembled WGS sequence"/>
</dbReference>
<dbReference type="SMART" id="SM00225">
    <property type="entry name" value="BTB"/>
    <property type="match status" value="1"/>
</dbReference>
<evidence type="ECO:0000313" key="3">
    <source>
        <dbReference type="Proteomes" id="UP000475325"/>
    </source>
</evidence>